<dbReference type="Proteomes" id="UP000546701">
    <property type="component" value="Unassembled WGS sequence"/>
</dbReference>
<evidence type="ECO:0000313" key="7">
    <source>
        <dbReference type="Proteomes" id="UP000546701"/>
    </source>
</evidence>
<feature type="transmembrane region" description="Helical" evidence="4">
    <location>
        <begin position="76"/>
        <end position="96"/>
    </location>
</feature>
<keyword evidence="1" id="KW-1188">Viral release from host cell</keyword>
<dbReference type="SUPFAM" id="SSF50789">
    <property type="entry name" value="Herpes virus serine proteinase, assemblin"/>
    <property type="match status" value="1"/>
</dbReference>
<sequence length="134" mass="14429">MSRPAEVVRFEGYAALFDVVDRGGDIVRAGAFSRSLAGRPGRVALLRQHGGLRPVGTIDALVEDARGLRVAGQVPAGSTMAAALLAGAVTGLSFGYRSRRIRQRTYRELIDVDLLEVSLVAVPMQPDARVDRVW</sequence>
<comment type="caution">
    <text evidence="6">The sequence shown here is derived from an EMBL/GenBank/DDBJ whole genome shotgun (WGS) entry which is preliminary data.</text>
</comment>
<dbReference type="InterPro" id="IPR006433">
    <property type="entry name" value="Prohead_protease"/>
</dbReference>
<dbReference type="Pfam" id="PF04586">
    <property type="entry name" value="Peptidase_S78"/>
    <property type="match status" value="1"/>
</dbReference>
<protein>
    <recommendedName>
        <fullName evidence="5">Prohead serine protease domain-containing protein</fullName>
    </recommendedName>
</protein>
<keyword evidence="4" id="KW-1133">Transmembrane helix</keyword>
<gene>
    <name evidence="6" type="ORF">FHS99_003077</name>
</gene>
<keyword evidence="2" id="KW-0645">Protease</keyword>
<dbReference type="GO" id="GO:0008233">
    <property type="term" value="F:peptidase activity"/>
    <property type="evidence" value="ECO:0007669"/>
    <property type="project" value="UniProtKB-KW"/>
</dbReference>
<keyword evidence="7" id="KW-1185">Reference proteome</keyword>
<evidence type="ECO:0000313" key="6">
    <source>
        <dbReference type="EMBL" id="MBB5730574.1"/>
    </source>
</evidence>
<dbReference type="GO" id="GO:0006508">
    <property type="term" value="P:proteolysis"/>
    <property type="evidence" value="ECO:0007669"/>
    <property type="project" value="UniProtKB-KW"/>
</dbReference>
<evidence type="ECO:0000256" key="1">
    <source>
        <dbReference type="ARBA" id="ARBA00022612"/>
    </source>
</evidence>
<dbReference type="EMBL" id="JACIJR010000007">
    <property type="protein sequence ID" value="MBB5730574.1"/>
    <property type="molecule type" value="Genomic_DNA"/>
</dbReference>
<dbReference type="OrthoDB" id="9804926at2"/>
<evidence type="ECO:0000259" key="5">
    <source>
        <dbReference type="Pfam" id="PF04586"/>
    </source>
</evidence>
<evidence type="ECO:0000256" key="3">
    <source>
        <dbReference type="ARBA" id="ARBA00022801"/>
    </source>
</evidence>
<proteinExistence type="predicted"/>
<keyword evidence="4" id="KW-0812">Transmembrane</keyword>
<dbReference type="RefSeq" id="WP_157176932.1">
    <property type="nucleotide sequence ID" value="NZ_BMJP01000005.1"/>
</dbReference>
<reference evidence="6 7" key="1">
    <citation type="submission" date="2020-08" db="EMBL/GenBank/DDBJ databases">
        <title>Genomic Encyclopedia of Type Strains, Phase IV (KMG-IV): sequencing the most valuable type-strain genomes for metagenomic binning, comparative biology and taxonomic classification.</title>
        <authorList>
            <person name="Goeker M."/>
        </authorList>
    </citation>
    <scope>NUCLEOTIDE SEQUENCE [LARGE SCALE GENOMIC DNA]</scope>
    <source>
        <strain evidence="6 7">DSM 103336</strain>
    </source>
</reference>
<evidence type="ECO:0000256" key="4">
    <source>
        <dbReference type="SAM" id="Phobius"/>
    </source>
</evidence>
<feature type="domain" description="Prohead serine protease" evidence="5">
    <location>
        <begin position="9"/>
        <end position="131"/>
    </location>
</feature>
<keyword evidence="3" id="KW-0378">Hydrolase</keyword>
<dbReference type="AlphaFoldDB" id="A0A7W9BUX9"/>
<accession>A0A7W9BUX9</accession>
<name>A0A7W9BUX9_9SPHN</name>
<dbReference type="NCBIfam" id="TIGR01543">
    <property type="entry name" value="proheadase_HK97"/>
    <property type="match status" value="1"/>
</dbReference>
<organism evidence="6 7">
    <name type="scientific">Sphingomonas prati</name>
    <dbReference type="NCBI Taxonomy" id="1843237"/>
    <lineage>
        <taxon>Bacteria</taxon>
        <taxon>Pseudomonadati</taxon>
        <taxon>Pseudomonadota</taxon>
        <taxon>Alphaproteobacteria</taxon>
        <taxon>Sphingomonadales</taxon>
        <taxon>Sphingomonadaceae</taxon>
        <taxon>Sphingomonas</taxon>
    </lineage>
</organism>
<evidence type="ECO:0000256" key="2">
    <source>
        <dbReference type="ARBA" id="ARBA00022670"/>
    </source>
</evidence>
<dbReference type="InterPro" id="IPR054613">
    <property type="entry name" value="Peptidase_S78_dom"/>
</dbReference>
<keyword evidence="4" id="KW-0472">Membrane</keyword>